<accession>A0A1M5VGH0</accession>
<dbReference type="SMART" id="SM00448">
    <property type="entry name" value="REC"/>
    <property type="match status" value="1"/>
</dbReference>
<dbReference type="InterPro" id="IPR011006">
    <property type="entry name" value="CheY-like_superfamily"/>
</dbReference>
<dbReference type="OrthoDB" id="1771403at2"/>
<dbReference type="GO" id="GO:0052621">
    <property type="term" value="F:diguanylate cyclase activity"/>
    <property type="evidence" value="ECO:0007669"/>
    <property type="project" value="TreeGrafter"/>
</dbReference>
<dbReference type="InterPro" id="IPR043128">
    <property type="entry name" value="Rev_trsase/Diguanyl_cyclase"/>
</dbReference>
<dbReference type="SUPFAM" id="SSF55073">
    <property type="entry name" value="Nucleotide cyclase"/>
    <property type="match status" value="1"/>
</dbReference>
<dbReference type="PANTHER" id="PTHR45138">
    <property type="entry name" value="REGULATORY COMPONENTS OF SENSORY TRANSDUCTION SYSTEM"/>
    <property type="match status" value="1"/>
</dbReference>
<dbReference type="Gene3D" id="3.30.70.270">
    <property type="match status" value="1"/>
</dbReference>
<evidence type="ECO:0000259" key="4">
    <source>
        <dbReference type="PROSITE" id="PS50110"/>
    </source>
</evidence>
<dbReference type="CDD" id="cd01949">
    <property type="entry name" value="GGDEF"/>
    <property type="match status" value="1"/>
</dbReference>
<dbReference type="Proteomes" id="UP000183954">
    <property type="component" value="Unassembled WGS sequence"/>
</dbReference>
<dbReference type="PROSITE" id="PS50887">
    <property type="entry name" value="GGDEF"/>
    <property type="match status" value="1"/>
</dbReference>
<sequence>MNGRKVLVVDDHKLNVKLLTDILEDENFIVYSTDNGLSVLEMTLKLLPDVILLDIMMPGLDGFEVCKLLKENDEVNDIPVIMVTAKAEGIDVKKALEYGAFDYIKKPIDEIEVIARIQSALRFKESQDLLKELAMKDRLTGLYNHALLVDLFEKELAKQQRKDGDIAFVMIDVDHFKRINDTYGHTSGNIVLKELANILKNSVRKGDIVSRYGGEEFSLVLPEIDKQGTWQMCERIREKIEGLSFNIDGKENIHLTVSMGIFHKNSKDYLTGSEIIQKSDEKLYQAKAKGRNRVEIN</sequence>
<dbReference type="AlphaFoldDB" id="A0A1M5VGH0"/>
<dbReference type="InterPro" id="IPR000160">
    <property type="entry name" value="GGDEF_dom"/>
</dbReference>
<keyword evidence="7" id="KW-1185">Reference proteome</keyword>
<keyword evidence="3" id="KW-0597">Phosphoprotein</keyword>
<dbReference type="InterPro" id="IPR029787">
    <property type="entry name" value="Nucleotide_cyclase"/>
</dbReference>
<dbReference type="EMBL" id="FQXJ01000004">
    <property type="protein sequence ID" value="SHH74033.1"/>
    <property type="molecule type" value="Genomic_DNA"/>
</dbReference>
<dbReference type="Pfam" id="PF00990">
    <property type="entry name" value="GGDEF"/>
    <property type="match status" value="1"/>
</dbReference>
<proteinExistence type="predicted"/>
<dbReference type="SMART" id="SM00267">
    <property type="entry name" value="GGDEF"/>
    <property type="match status" value="1"/>
</dbReference>
<feature type="modified residue" description="4-aspartylphosphate" evidence="3">
    <location>
        <position position="54"/>
    </location>
</feature>
<evidence type="ECO:0000259" key="5">
    <source>
        <dbReference type="PROSITE" id="PS50887"/>
    </source>
</evidence>
<dbReference type="InterPro" id="IPR001789">
    <property type="entry name" value="Sig_transdc_resp-reg_receiver"/>
</dbReference>
<dbReference type="Pfam" id="PF00072">
    <property type="entry name" value="Response_reg"/>
    <property type="match status" value="1"/>
</dbReference>
<evidence type="ECO:0000256" key="1">
    <source>
        <dbReference type="ARBA" id="ARBA00018672"/>
    </source>
</evidence>
<evidence type="ECO:0000313" key="7">
    <source>
        <dbReference type="Proteomes" id="UP000183954"/>
    </source>
</evidence>
<evidence type="ECO:0000313" key="6">
    <source>
        <dbReference type="EMBL" id="SHH74033.1"/>
    </source>
</evidence>
<reference evidence="7" key="1">
    <citation type="submission" date="2016-11" db="EMBL/GenBank/DDBJ databases">
        <authorList>
            <person name="Varghese N."/>
            <person name="Submissions S."/>
        </authorList>
    </citation>
    <scope>NUCLEOTIDE SEQUENCE [LARGE SCALE GENOMIC DNA]</scope>
    <source>
        <strain evidence="7">DSM 15449</strain>
    </source>
</reference>
<dbReference type="PANTHER" id="PTHR45138:SF9">
    <property type="entry name" value="DIGUANYLATE CYCLASE DGCM-RELATED"/>
    <property type="match status" value="1"/>
</dbReference>
<dbReference type="PROSITE" id="PS50110">
    <property type="entry name" value="RESPONSE_REGULATORY"/>
    <property type="match status" value="1"/>
</dbReference>
<dbReference type="NCBIfam" id="TIGR00254">
    <property type="entry name" value="GGDEF"/>
    <property type="match status" value="1"/>
</dbReference>
<dbReference type="Gene3D" id="3.40.50.2300">
    <property type="match status" value="1"/>
</dbReference>
<dbReference type="SUPFAM" id="SSF52172">
    <property type="entry name" value="CheY-like"/>
    <property type="match status" value="1"/>
</dbReference>
<evidence type="ECO:0000256" key="2">
    <source>
        <dbReference type="ARBA" id="ARBA00024867"/>
    </source>
</evidence>
<dbReference type="STRING" id="1121420.SAMN02746098_01332"/>
<dbReference type="InterPro" id="IPR050469">
    <property type="entry name" value="Diguanylate_Cyclase"/>
</dbReference>
<protein>
    <recommendedName>
        <fullName evidence="1">Stage 0 sporulation protein A homolog</fullName>
    </recommendedName>
</protein>
<evidence type="ECO:0000256" key="3">
    <source>
        <dbReference type="PROSITE-ProRule" id="PRU00169"/>
    </source>
</evidence>
<dbReference type="GO" id="GO:0000160">
    <property type="term" value="P:phosphorelay signal transduction system"/>
    <property type="evidence" value="ECO:0007669"/>
    <property type="project" value="InterPro"/>
</dbReference>
<name>A0A1M5VGH0_9FIRM</name>
<organism evidence="6 7">
    <name type="scientific">Desulfosporosinus lacus DSM 15449</name>
    <dbReference type="NCBI Taxonomy" id="1121420"/>
    <lineage>
        <taxon>Bacteria</taxon>
        <taxon>Bacillati</taxon>
        <taxon>Bacillota</taxon>
        <taxon>Clostridia</taxon>
        <taxon>Eubacteriales</taxon>
        <taxon>Desulfitobacteriaceae</taxon>
        <taxon>Desulfosporosinus</taxon>
    </lineage>
</organism>
<dbReference type="FunFam" id="3.30.70.270:FF:000001">
    <property type="entry name" value="Diguanylate cyclase domain protein"/>
    <property type="match status" value="1"/>
</dbReference>
<comment type="function">
    <text evidence="2">May play the central regulatory role in sporulation. It may be an element of the effector pathway responsible for the activation of sporulation genes in response to nutritional stress. Spo0A may act in concert with spo0H (a sigma factor) to control the expression of some genes that are critical to the sporulation process.</text>
</comment>
<feature type="domain" description="Response regulatory" evidence="4">
    <location>
        <begin position="5"/>
        <end position="121"/>
    </location>
</feature>
<dbReference type="RefSeq" id="WP_073028721.1">
    <property type="nucleotide sequence ID" value="NZ_FQXJ01000004.1"/>
</dbReference>
<feature type="domain" description="GGDEF" evidence="5">
    <location>
        <begin position="164"/>
        <end position="297"/>
    </location>
</feature>
<gene>
    <name evidence="6" type="ORF">SAMN02746098_01332</name>
</gene>